<reference evidence="4" key="1">
    <citation type="submission" date="2020-10" db="EMBL/GenBank/DDBJ databases">
        <authorList>
            <person name="Gilroy R."/>
        </authorList>
    </citation>
    <scope>NUCLEOTIDE SEQUENCE</scope>
    <source>
        <strain evidence="4">ChiSjej6B24-2974</strain>
    </source>
</reference>
<evidence type="ECO:0000259" key="3">
    <source>
        <dbReference type="PROSITE" id="PS51186"/>
    </source>
</evidence>
<accession>A0A9D0ZLQ3</accession>
<dbReference type="PROSITE" id="PS51186">
    <property type="entry name" value="GNAT"/>
    <property type="match status" value="1"/>
</dbReference>
<dbReference type="GO" id="GO:0016747">
    <property type="term" value="F:acyltransferase activity, transferring groups other than amino-acyl groups"/>
    <property type="evidence" value="ECO:0007669"/>
    <property type="project" value="InterPro"/>
</dbReference>
<evidence type="ECO:0000256" key="1">
    <source>
        <dbReference type="ARBA" id="ARBA00022679"/>
    </source>
</evidence>
<dbReference type="InterPro" id="IPR000182">
    <property type="entry name" value="GNAT_dom"/>
</dbReference>
<dbReference type="Pfam" id="PF13420">
    <property type="entry name" value="Acetyltransf_4"/>
    <property type="match status" value="1"/>
</dbReference>
<dbReference type="EMBL" id="DVFZ01000054">
    <property type="protein sequence ID" value="HIQ82556.1"/>
    <property type="molecule type" value="Genomic_DNA"/>
</dbReference>
<sequence>MPGMRTFRMATVADAKALLAIYAPYTEGTASFEEGPPSLEEFAGRIREISAVYPYIVCEVDGEIAGYAYAHRYKERAAYRWNVEVTVYLKPSFHRQGIGRALMARLLEMLRRQGVRMAYSCITLPNPASTGLHAAIGFTEAGVLTDAGWKNGAWRDVIWMQKRLSDAPETPEEIVPIGKVDVSDLLGSK</sequence>
<dbReference type="Gene3D" id="3.40.630.30">
    <property type="match status" value="1"/>
</dbReference>
<dbReference type="Proteomes" id="UP000824260">
    <property type="component" value="Unassembled WGS sequence"/>
</dbReference>
<dbReference type="InterPro" id="IPR016181">
    <property type="entry name" value="Acyl_CoA_acyltransferase"/>
</dbReference>
<feature type="domain" description="N-acetyltransferase" evidence="3">
    <location>
        <begin position="5"/>
        <end position="165"/>
    </location>
</feature>
<dbReference type="PANTHER" id="PTHR43072:SF23">
    <property type="entry name" value="UPF0039 PROTEIN C11D3.02C"/>
    <property type="match status" value="1"/>
</dbReference>
<evidence type="ECO:0000313" key="5">
    <source>
        <dbReference type="Proteomes" id="UP000824260"/>
    </source>
</evidence>
<comment type="caution">
    <text evidence="4">The sequence shown here is derived from an EMBL/GenBank/DDBJ whole genome shotgun (WGS) entry which is preliminary data.</text>
</comment>
<gene>
    <name evidence="4" type="ORF">IAA52_05580</name>
</gene>
<name>A0A9D0ZLQ3_9FIRM</name>
<proteinExistence type="predicted"/>
<dbReference type="AlphaFoldDB" id="A0A9D0ZLQ3"/>
<reference evidence="4" key="2">
    <citation type="journal article" date="2021" name="PeerJ">
        <title>Extensive microbial diversity within the chicken gut microbiome revealed by metagenomics and culture.</title>
        <authorList>
            <person name="Gilroy R."/>
            <person name="Ravi A."/>
            <person name="Getino M."/>
            <person name="Pursley I."/>
            <person name="Horton D.L."/>
            <person name="Alikhan N.F."/>
            <person name="Baker D."/>
            <person name="Gharbi K."/>
            <person name="Hall N."/>
            <person name="Watson M."/>
            <person name="Adriaenssens E.M."/>
            <person name="Foster-Nyarko E."/>
            <person name="Jarju S."/>
            <person name="Secka A."/>
            <person name="Antonio M."/>
            <person name="Oren A."/>
            <person name="Chaudhuri R.R."/>
            <person name="La Ragione R."/>
            <person name="Hildebrand F."/>
            <person name="Pallen M.J."/>
        </authorList>
    </citation>
    <scope>NUCLEOTIDE SEQUENCE</scope>
    <source>
        <strain evidence="4">ChiSjej6B24-2974</strain>
    </source>
</reference>
<organism evidence="4 5">
    <name type="scientific">Candidatus Pullichristensenella stercorigallinarum</name>
    <dbReference type="NCBI Taxonomy" id="2840909"/>
    <lineage>
        <taxon>Bacteria</taxon>
        <taxon>Bacillati</taxon>
        <taxon>Bacillota</taxon>
        <taxon>Clostridia</taxon>
        <taxon>Candidatus Pullichristensenella</taxon>
    </lineage>
</organism>
<dbReference type="SUPFAM" id="SSF55729">
    <property type="entry name" value="Acyl-CoA N-acyltransferases (Nat)"/>
    <property type="match status" value="1"/>
</dbReference>
<dbReference type="CDD" id="cd04301">
    <property type="entry name" value="NAT_SF"/>
    <property type="match status" value="1"/>
</dbReference>
<evidence type="ECO:0000313" key="4">
    <source>
        <dbReference type="EMBL" id="HIQ82556.1"/>
    </source>
</evidence>
<keyword evidence="2" id="KW-0012">Acyltransferase</keyword>
<keyword evidence="1" id="KW-0808">Transferase</keyword>
<dbReference type="PANTHER" id="PTHR43072">
    <property type="entry name" value="N-ACETYLTRANSFERASE"/>
    <property type="match status" value="1"/>
</dbReference>
<evidence type="ECO:0000256" key="2">
    <source>
        <dbReference type="ARBA" id="ARBA00023315"/>
    </source>
</evidence>
<protein>
    <submittedName>
        <fullName evidence="4">N-acetyltransferase</fullName>
    </submittedName>
</protein>